<dbReference type="PIRSF" id="PIRSF038885">
    <property type="entry name" value="COB"/>
    <property type="match status" value="1"/>
</dbReference>
<keyword evidence="5 19" id="KW-0813">Transport</keyword>
<dbReference type="GO" id="GO:0045275">
    <property type="term" value="C:respiratory chain complex III"/>
    <property type="evidence" value="ECO:0007669"/>
    <property type="project" value="InterPro"/>
</dbReference>
<evidence type="ECO:0000256" key="10">
    <source>
        <dbReference type="ARBA" id="ARBA00022792"/>
    </source>
</evidence>
<keyword evidence="6 18" id="KW-0349">Heme</keyword>
<evidence type="ECO:0000313" key="22">
    <source>
        <dbReference type="EMBL" id="QXU57599.1"/>
    </source>
</evidence>
<evidence type="ECO:0000256" key="9">
    <source>
        <dbReference type="ARBA" id="ARBA00022723"/>
    </source>
</evidence>
<feature type="transmembrane region" description="Helical" evidence="19">
    <location>
        <begin position="138"/>
        <end position="164"/>
    </location>
</feature>
<feature type="transmembrane region" description="Helical" evidence="19">
    <location>
        <begin position="85"/>
        <end position="105"/>
    </location>
</feature>
<evidence type="ECO:0000256" key="6">
    <source>
        <dbReference type="ARBA" id="ARBA00022617"/>
    </source>
</evidence>
<evidence type="ECO:0000259" key="20">
    <source>
        <dbReference type="PROSITE" id="PS51002"/>
    </source>
</evidence>
<evidence type="ECO:0000256" key="1">
    <source>
        <dbReference type="ARBA" id="ARBA00002566"/>
    </source>
</evidence>
<comment type="subunit">
    <text evidence="3">The cytochrome bc1 complex contains 3 respiratory subunits (MT-CYB, CYC1 and UQCRFS1), 2 core proteins (UQCRC1 and UQCRC2) and probably 6 low-molecular weight proteins.</text>
</comment>
<dbReference type="PANTHER" id="PTHR19271:SF16">
    <property type="entry name" value="CYTOCHROME B"/>
    <property type="match status" value="1"/>
</dbReference>
<accession>A0A8F7CB01</accession>
<dbReference type="PANTHER" id="PTHR19271">
    <property type="entry name" value="CYTOCHROME B"/>
    <property type="match status" value="1"/>
</dbReference>
<evidence type="ECO:0000256" key="4">
    <source>
        <dbReference type="ARBA" id="ARBA00013531"/>
    </source>
</evidence>
<comment type="subcellular location">
    <subcellularLocation>
        <location evidence="2">Mitochondrion inner membrane</location>
        <topology evidence="2">Multi-pass membrane protein</topology>
    </subcellularLocation>
</comment>
<evidence type="ECO:0000256" key="2">
    <source>
        <dbReference type="ARBA" id="ARBA00004448"/>
    </source>
</evidence>
<comment type="cofactor">
    <cofactor evidence="18">
        <name>heme</name>
        <dbReference type="ChEBI" id="CHEBI:30413"/>
    </cofactor>
    <text evidence="18">Binds 2 heme groups non-covalently.</text>
</comment>
<reference evidence="22" key="1">
    <citation type="submission" date="2021-06" db="EMBL/GenBank/DDBJ databases">
        <title>The complete mitochondrial genome of the Calotes emma determined by next-generation sequencing.</title>
        <authorList>
            <person name="Huang Y."/>
        </authorList>
    </citation>
    <scope>NUCLEOTIDE SEQUENCE</scope>
</reference>
<feature type="transmembrane region" description="Helical" evidence="19">
    <location>
        <begin position="286"/>
        <end position="306"/>
    </location>
</feature>
<evidence type="ECO:0000256" key="7">
    <source>
        <dbReference type="ARBA" id="ARBA00022660"/>
    </source>
</evidence>
<keyword evidence="15 19" id="KW-0496">Mitochondrion</keyword>
<dbReference type="GO" id="GO:0008121">
    <property type="term" value="F:quinol-cytochrome-c reductase activity"/>
    <property type="evidence" value="ECO:0007669"/>
    <property type="project" value="InterPro"/>
</dbReference>
<feature type="transmembrane region" description="Helical" evidence="19">
    <location>
        <begin position="176"/>
        <end position="196"/>
    </location>
</feature>
<evidence type="ECO:0000256" key="17">
    <source>
        <dbReference type="PIRSR" id="PIRSR038885-1"/>
    </source>
</evidence>
<evidence type="ECO:0000256" key="16">
    <source>
        <dbReference type="ARBA" id="ARBA00023136"/>
    </source>
</evidence>
<keyword evidence="8 19" id="KW-0812">Transmembrane</keyword>
<dbReference type="InterPro" id="IPR048259">
    <property type="entry name" value="Cytochrome_b_N_euk/bac"/>
</dbReference>
<feature type="binding site" evidence="17">
    <location>
        <position position="199"/>
    </location>
    <ligand>
        <name>a ubiquinone</name>
        <dbReference type="ChEBI" id="CHEBI:16389"/>
    </ligand>
</feature>
<dbReference type="Pfam" id="PF00032">
    <property type="entry name" value="Cytochrom_B_C"/>
    <property type="match status" value="1"/>
</dbReference>
<evidence type="ECO:0000256" key="13">
    <source>
        <dbReference type="ARBA" id="ARBA00023004"/>
    </source>
</evidence>
<feature type="binding site" description="axial binding residue" evidence="18">
    <location>
        <position position="81"/>
    </location>
    <ligand>
        <name>heme b</name>
        <dbReference type="ChEBI" id="CHEBI:60344"/>
        <label>b562</label>
    </ligand>
    <ligandPart>
        <name>Fe</name>
        <dbReference type="ChEBI" id="CHEBI:18248"/>
    </ligandPart>
</feature>
<dbReference type="AlphaFoldDB" id="A0A8F7CB01"/>
<dbReference type="GO" id="GO:0005743">
    <property type="term" value="C:mitochondrial inner membrane"/>
    <property type="evidence" value="ECO:0007669"/>
    <property type="project" value="UniProtKB-SubCell"/>
</dbReference>
<dbReference type="PROSITE" id="PS51002">
    <property type="entry name" value="CYTB_NTER"/>
    <property type="match status" value="1"/>
</dbReference>
<sequence>MYTLSHYKINHTSHQLTNLPAPSNISLLWNFGSLLGLTLGVQIMTGILLTMHYTTGTTSAFNSIIHITRDVNFGWLLQNLHANGASAFFILIYLHIARGLFYGSYLYKKTWFIGIILLLMTMMTAFMGYVLPWGQMSFWAATVITNMISTTPYIGTTLVEWIWGGYSVENPTLTRLFTLHFTMPFLILLTTLIHMATLHETGSNNPTGLNSNSDKIPFHPYFTYKDLVGILWFAIILATAILMLPNLFSEPENYLAANPLETPKHIKPEWYFLFAYAILRAVPNKFGGVLALAASILILAAIPFLHTSKFRSTTFRPLSQMVLWALISTILILTWLGGQPSGYPLTTIGEITSLLYFTLVILVMPAISVLENKLHL</sequence>
<keyword evidence="7 19" id="KW-0679">Respiratory chain</keyword>
<name>A0A8F7CB01_9SAUR</name>
<evidence type="ECO:0000256" key="18">
    <source>
        <dbReference type="PIRSR" id="PIRSR038885-2"/>
    </source>
</evidence>
<keyword evidence="10" id="KW-0999">Mitochondrion inner membrane</keyword>
<feature type="transmembrane region" description="Helical" evidence="19">
    <location>
        <begin position="27"/>
        <end position="49"/>
    </location>
</feature>
<dbReference type="EMBL" id="MZ359215">
    <property type="protein sequence ID" value="QXU57599.1"/>
    <property type="molecule type" value="Genomic_DNA"/>
</dbReference>
<feature type="domain" description="Cytochrome b/b6 C-terminal region profile" evidence="21">
    <location>
        <begin position="208"/>
        <end position="376"/>
    </location>
</feature>
<comment type="cofactor">
    <cofactor evidence="19">
        <name>heme b</name>
        <dbReference type="ChEBI" id="CHEBI:60344"/>
    </cofactor>
    <text evidence="19">Binds 2 heme groups non-covalently.</text>
</comment>
<evidence type="ECO:0000256" key="19">
    <source>
        <dbReference type="RuleBase" id="RU362117"/>
    </source>
</evidence>
<dbReference type="InterPro" id="IPR016174">
    <property type="entry name" value="Di-haem_cyt_TM"/>
</dbReference>
<dbReference type="CDD" id="cd00284">
    <property type="entry name" value="Cytochrome_b_N"/>
    <property type="match status" value="1"/>
</dbReference>
<dbReference type="SUPFAM" id="SSF81648">
    <property type="entry name" value="a domain/subunit of cytochrome bc1 complex (Ubiquinol-cytochrome c reductase)"/>
    <property type="match status" value="1"/>
</dbReference>
<dbReference type="InterPro" id="IPR030689">
    <property type="entry name" value="Cytochrome_b"/>
</dbReference>
<feature type="binding site" description="axial binding residue" evidence="18">
    <location>
        <position position="95"/>
    </location>
    <ligand>
        <name>heme b</name>
        <dbReference type="ChEBI" id="CHEBI:60344"/>
        <label>b566</label>
    </ligand>
    <ligandPart>
        <name>Fe</name>
        <dbReference type="ChEBI" id="CHEBI:18248"/>
    </ligandPart>
</feature>
<keyword evidence="11 19" id="KW-0249">Electron transport</keyword>
<evidence type="ECO:0000256" key="15">
    <source>
        <dbReference type="ARBA" id="ARBA00023128"/>
    </source>
</evidence>
<dbReference type="Gene3D" id="1.20.810.10">
    <property type="entry name" value="Cytochrome Bc1 Complex, Chain C"/>
    <property type="match status" value="1"/>
</dbReference>
<dbReference type="Pfam" id="PF00033">
    <property type="entry name" value="Cytochrome_B"/>
    <property type="match status" value="1"/>
</dbReference>
<dbReference type="InterPro" id="IPR048260">
    <property type="entry name" value="Cytochrome_b_C_euk/bac"/>
</dbReference>
<evidence type="ECO:0000256" key="14">
    <source>
        <dbReference type="ARBA" id="ARBA00023075"/>
    </source>
</evidence>
<dbReference type="SUPFAM" id="SSF81342">
    <property type="entry name" value="Transmembrane di-heme cytochromes"/>
    <property type="match status" value="1"/>
</dbReference>
<dbReference type="InterPro" id="IPR027387">
    <property type="entry name" value="Cytb/b6-like_sf"/>
</dbReference>
<dbReference type="InterPro" id="IPR005797">
    <property type="entry name" value="Cyt_b/b6_N"/>
</dbReference>
<protein>
    <recommendedName>
        <fullName evidence="4 19">Cytochrome b</fullName>
    </recommendedName>
</protein>
<proteinExistence type="inferred from homology"/>
<evidence type="ECO:0000256" key="5">
    <source>
        <dbReference type="ARBA" id="ARBA00022448"/>
    </source>
</evidence>
<dbReference type="PROSITE" id="PS51003">
    <property type="entry name" value="CYTB_CTER"/>
    <property type="match status" value="1"/>
</dbReference>
<dbReference type="GO" id="GO:0006122">
    <property type="term" value="P:mitochondrial electron transport, ubiquinol to cytochrome c"/>
    <property type="evidence" value="ECO:0007669"/>
    <property type="project" value="TreeGrafter"/>
</dbReference>
<organism evidence="22">
    <name type="scientific">Calotes emma</name>
    <dbReference type="NCBI Taxonomy" id="52214"/>
    <lineage>
        <taxon>Eukaryota</taxon>
        <taxon>Metazoa</taxon>
        <taxon>Chordata</taxon>
        <taxon>Craniata</taxon>
        <taxon>Vertebrata</taxon>
        <taxon>Euteleostomi</taxon>
        <taxon>Lepidosauria</taxon>
        <taxon>Squamata</taxon>
        <taxon>Bifurcata</taxon>
        <taxon>Unidentata</taxon>
        <taxon>Episquamata</taxon>
        <taxon>Toxicofera</taxon>
        <taxon>Iguania</taxon>
        <taxon>Acrodonta</taxon>
        <taxon>Agamidae</taxon>
        <taxon>Draconinae</taxon>
        <taxon>Calotes</taxon>
    </lineage>
</organism>
<dbReference type="CDD" id="cd00290">
    <property type="entry name" value="cytochrome_b_C"/>
    <property type="match status" value="1"/>
</dbReference>
<keyword evidence="13 18" id="KW-0408">Iron</keyword>
<feature type="transmembrane region" description="Helical" evidence="19">
    <location>
        <begin position="318"/>
        <end position="336"/>
    </location>
</feature>
<comment type="similarity">
    <text evidence="19">Belongs to the cytochrome b family.</text>
</comment>
<keyword evidence="14" id="KW-0830">Ubiquinone</keyword>
<feature type="domain" description="Cytochrome b/b6 N-terminal region profile" evidence="20">
    <location>
        <begin position="1"/>
        <end position="207"/>
    </location>
</feature>
<gene>
    <name evidence="22" type="primary">CYTB</name>
</gene>
<dbReference type="InterPro" id="IPR036150">
    <property type="entry name" value="Cyt_b/b6_C_sf"/>
</dbReference>
<feature type="binding site" description="axial binding residue" evidence="18">
    <location>
        <position position="194"/>
    </location>
    <ligand>
        <name>heme b</name>
        <dbReference type="ChEBI" id="CHEBI:60344"/>
        <label>b566</label>
    </ligand>
    <ligandPart>
        <name>Fe</name>
        <dbReference type="ChEBI" id="CHEBI:18248"/>
    </ligandPart>
</feature>
<geneLocation type="mitochondrion" evidence="22"/>
<dbReference type="GO" id="GO:0016491">
    <property type="term" value="F:oxidoreductase activity"/>
    <property type="evidence" value="ECO:0007669"/>
    <property type="project" value="UniProtKB-UniRule"/>
</dbReference>
<feature type="binding site" description="axial binding residue" evidence="18">
    <location>
        <position position="180"/>
    </location>
    <ligand>
        <name>heme b</name>
        <dbReference type="ChEBI" id="CHEBI:60344"/>
        <label>b562</label>
    </ligand>
    <ligandPart>
        <name>Fe</name>
        <dbReference type="ChEBI" id="CHEBI:18248"/>
    </ligandPart>
</feature>
<evidence type="ECO:0000256" key="3">
    <source>
        <dbReference type="ARBA" id="ARBA00011660"/>
    </source>
</evidence>
<keyword evidence="12 19" id="KW-1133">Transmembrane helix</keyword>
<feature type="transmembrane region" description="Helical" evidence="19">
    <location>
        <begin position="111"/>
        <end position="131"/>
    </location>
</feature>
<feature type="transmembrane region" description="Helical" evidence="19">
    <location>
        <begin position="348"/>
        <end position="370"/>
    </location>
</feature>
<comment type="function">
    <text evidence="1 19">Component of the ubiquinol-cytochrome c reductase complex (complex III or cytochrome b-c1 complex) that is part of the mitochondrial respiratory chain. The b-c1 complex mediates electron transfer from ubiquinol to cytochrome c. Contributes to the generation of a proton gradient across the mitochondrial membrane that is then used for ATP synthesis.</text>
</comment>
<feature type="transmembrane region" description="Helical" evidence="19">
    <location>
        <begin position="227"/>
        <end position="248"/>
    </location>
</feature>
<evidence type="ECO:0000259" key="21">
    <source>
        <dbReference type="PROSITE" id="PS51003"/>
    </source>
</evidence>
<dbReference type="InterPro" id="IPR005798">
    <property type="entry name" value="Cyt_b/b6_C"/>
</dbReference>
<evidence type="ECO:0000256" key="8">
    <source>
        <dbReference type="ARBA" id="ARBA00022692"/>
    </source>
</evidence>
<evidence type="ECO:0000256" key="12">
    <source>
        <dbReference type="ARBA" id="ARBA00022989"/>
    </source>
</evidence>
<keyword evidence="9 18" id="KW-0479">Metal-binding</keyword>
<dbReference type="GO" id="GO:0046872">
    <property type="term" value="F:metal ion binding"/>
    <property type="evidence" value="ECO:0007669"/>
    <property type="project" value="UniProtKB-UniRule"/>
</dbReference>
<keyword evidence="16 19" id="KW-0472">Membrane</keyword>
<evidence type="ECO:0000256" key="11">
    <source>
        <dbReference type="ARBA" id="ARBA00022982"/>
    </source>
</evidence>